<organism evidence="2 3">
    <name type="scientific">Flavobacterium akiainvivens</name>
    <dbReference type="NCBI Taxonomy" id="1202724"/>
    <lineage>
        <taxon>Bacteria</taxon>
        <taxon>Pseudomonadati</taxon>
        <taxon>Bacteroidota</taxon>
        <taxon>Flavobacteriia</taxon>
        <taxon>Flavobacteriales</taxon>
        <taxon>Flavobacteriaceae</taxon>
        <taxon>Flavobacterium</taxon>
    </lineage>
</organism>
<dbReference type="Proteomes" id="UP000037755">
    <property type="component" value="Unassembled WGS sequence"/>
</dbReference>
<sequence length="335" mass="38834">MHNVILVNLTWNPFGWKNNTYINPKAGHSYARNNVGGESTNFDFNKDPDDSQIWGYAQWTHPPKKFINGGLIIFYTRNTELKKGQIVGVYGGGNIYEGGVIKEEHLHKVAHGSNIDGDKDLSLLFPIPIDANHFKSHPSERIVGQIGFTYKDHSFAEKVLRYELDEILKSGGYIEEYKKLQNVYEIYTGKKILKPFYTQDEKEQNELTVIYKNLSKEKLLDYIRDIKMDDSLLVIVKNKFYKRNNRTLALIKILRDYKCQICSTSILKKDGMKYIEAAHIKAKHKKGLETPNNIILLCPNHHKEFDLGDLIINEHTYDKINFDLNGINYELNLEY</sequence>
<name>A0A0N0RQF8_9FLAO</name>
<dbReference type="Gene3D" id="1.10.30.50">
    <property type="match status" value="1"/>
</dbReference>
<reference evidence="2 3" key="1">
    <citation type="submission" date="2015-08" db="EMBL/GenBank/DDBJ databases">
        <title>Whole genome sequence of Flavobacterium akiainvivens IK-1T, from decaying Wikstroemia oahuensis, an endemic Hawaiian shrub.</title>
        <authorList>
            <person name="Wan X."/>
            <person name="Hou S."/>
            <person name="Saito J."/>
            <person name="Donachie S."/>
        </authorList>
    </citation>
    <scope>NUCLEOTIDE SEQUENCE [LARGE SCALE GENOMIC DNA]</scope>
    <source>
        <strain evidence="2 3">IK-1</strain>
    </source>
</reference>
<dbReference type="Pfam" id="PF13391">
    <property type="entry name" value="HNH_2"/>
    <property type="match status" value="1"/>
</dbReference>
<dbReference type="OrthoDB" id="5379188at2"/>
<feature type="domain" description="HNH nuclease" evidence="1">
    <location>
        <begin position="247"/>
        <end position="303"/>
    </location>
</feature>
<evidence type="ECO:0000313" key="2">
    <source>
        <dbReference type="EMBL" id="KOS05149.1"/>
    </source>
</evidence>
<keyword evidence="3" id="KW-1185">Reference proteome</keyword>
<protein>
    <submittedName>
        <fullName evidence="2">HNH nuclease</fullName>
    </submittedName>
</protein>
<dbReference type="InterPro" id="IPR003615">
    <property type="entry name" value="HNH_nuc"/>
</dbReference>
<comment type="caution">
    <text evidence="2">The sequence shown here is derived from an EMBL/GenBank/DDBJ whole genome shotgun (WGS) entry which is preliminary data.</text>
</comment>
<proteinExistence type="predicted"/>
<dbReference type="PATRIC" id="fig|1202724.3.peg.653"/>
<gene>
    <name evidence="2" type="ORF">AM493_03190</name>
</gene>
<accession>A0A0N0RQF8</accession>
<dbReference type="RefSeq" id="WP_054406213.1">
    <property type="nucleotide sequence ID" value="NZ_FOYA01000006.1"/>
</dbReference>
<dbReference type="EMBL" id="LIYD01000005">
    <property type="protein sequence ID" value="KOS05149.1"/>
    <property type="molecule type" value="Genomic_DNA"/>
</dbReference>
<evidence type="ECO:0000259" key="1">
    <source>
        <dbReference type="SMART" id="SM00507"/>
    </source>
</evidence>
<evidence type="ECO:0000313" key="3">
    <source>
        <dbReference type="Proteomes" id="UP000037755"/>
    </source>
</evidence>
<dbReference type="SMART" id="SM00507">
    <property type="entry name" value="HNHc"/>
    <property type="match status" value="1"/>
</dbReference>
<dbReference type="AlphaFoldDB" id="A0A0N0RQF8"/>
<dbReference type="CDD" id="cd00085">
    <property type="entry name" value="HNHc"/>
    <property type="match status" value="1"/>
</dbReference>